<dbReference type="EMBL" id="UINC01222198">
    <property type="protein sequence ID" value="SVE50871.1"/>
    <property type="molecule type" value="Genomic_DNA"/>
</dbReference>
<organism evidence="1">
    <name type="scientific">marine metagenome</name>
    <dbReference type="NCBI Taxonomy" id="408172"/>
    <lineage>
        <taxon>unclassified sequences</taxon>
        <taxon>metagenomes</taxon>
        <taxon>ecological metagenomes</taxon>
    </lineage>
</organism>
<protein>
    <submittedName>
        <fullName evidence="1">Uncharacterized protein</fullName>
    </submittedName>
</protein>
<sequence length="28" mass="3221">MRSDYTQEDLPLVLVARGVSKQNDNRKS</sequence>
<evidence type="ECO:0000313" key="1">
    <source>
        <dbReference type="EMBL" id="SVE50871.1"/>
    </source>
</evidence>
<proteinExistence type="predicted"/>
<reference evidence="1" key="1">
    <citation type="submission" date="2018-05" db="EMBL/GenBank/DDBJ databases">
        <authorList>
            <person name="Lanie J.A."/>
            <person name="Ng W.-L."/>
            <person name="Kazmierczak K.M."/>
            <person name="Andrzejewski T.M."/>
            <person name="Davidsen T.M."/>
            <person name="Wayne K.J."/>
            <person name="Tettelin H."/>
            <person name="Glass J.I."/>
            <person name="Rusch D."/>
            <person name="Podicherti R."/>
            <person name="Tsui H.-C.T."/>
            <person name="Winkler M.E."/>
        </authorList>
    </citation>
    <scope>NUCLEOTIDE SEQUENCE</scope>
</reference>
<name>A0A383E2C8_9ZZZZ</name>
<gene>
    <name evidence="1" type="ORF">METZ01_LOCUS503725</name>
</gene>
<dbReference type="AlphaFoldDB" id="A0A383E2C8"/>
<accession>A0A383E2C8</accession>